<dbReference type="SUPFAM" id="SSF118215">
    <property type="entry name" value="Proton glutamate symport protein"/>
    <property type="match status" value="1"/>
</dbReference>
<keyword evidence="4 7" id="KW-0812">Transmembrane</keyword>
<dbReference type="Proteomes" id="UP001589943">
    <property type="component" value="Unassembled WGS sequence"/>
</dbReference>
<evidence type="ECO:0000313" key="8">
    <source>
        <dbReference type="EMBL" id="MFC0590172.1"/>
    </source>
</evidence>
<feature type="transmembrane region" description="Helical" evidence="7">
    <location>
        <begin position="233"/>
        <end position="256"/>
    </location>
</feature>
<organism evidence="8 9">
    <name type="scientific">Novosphingobium aquiterrae</name>
    <dbReference type="NCBI Taxonomy" id="624388"/>
    <lineage>
        <taxon>Bacteria</taxon>
        <taxon>Pseudomonadati</taxon>
        <taxon>Pseudomonadota</taxon>
        <taxon>Alphaproteobacteria</taxon>
        <taxon>Sphingomonadales</taxon>
        <taxon>Sphingomonadaceae</taxon>
        <taxon>Novosphingobium</taxon>
    </lineage>
</organism>
<accession>A0ABV6PLB1</accession>
<evidence type="ECO:0000313" key="9">
    <source>
        <dbReference type="Proteomes" id="UP001589943"/>
    </source>
</evidence>
<comment type="subcellular location">
    <subcellularLocation>
        <location evidence="1">Cell membrane</location>
        <topology evidence="1">Multi-pass membrane protein</topology>
    </subcellularLocation>
</comment>
<gene>
    <name evidence="8" type="ORF">ACFFF7_12165</name>
</gene>
<comment type="caution">
    <text evidence="8">The sequence shown here is derived from an EMBL/GenBank/DDBJ whole genome shotgun (WGS) entry which is preliminary data.</text>
</comment>
<name>A0ABV6PLB1_9SPHN</name>
<dbReference type="RefSeq" id="WP_379481619.1">
    <property type="nucleotide sequence ID" value="NZ_JBHLTL010000006.1"/>
</dbReference>
<protein>
    <submittedName>
        <fullName evidence="8">Dicarboxylate/amino acid:cation symporter</fullName>
    </submittedName>
</protein>
<evidence type="ECO:0000256" key="5">
    <source>
        <dbReference type="ARBA" id="ARBA00022989"/>
    </source>
</evidence>
<evidence type="ECO:0000256" key="1">
    <source>
        <dbReference type="ARBA" id="ARBA00004651"/>
    </source>
</evidence>
<reference evidence="8 9" key="1">
    <citation type="submission" date="2024-09" db="EMBL/GenBank/DDBJ databases">
        <authorList>
            <person name="Sun Q."/>
            <person name="Mori K."/>
        </authorList>
    </citation>
    <scope>NUCLEOTIDE SEQUENCE [LARGE SCALE GENOMIC DNA]</scope>
    <source>
        <strain evidence="8 9">NCAIM B.02537</strain>
    </source>
</reference>
<sequence length="417" mass="41992">MSEYAEAAKFPEIRVPAGLTFAGLVLGFAVGVLLAGTPTLDTLLRFAKPAGELWLRALQLTIVPLVIGLVYTGISQTLAAAGGGRLARRAVTLFCVVLLAAGTMSALVVPALLSAFPIPARAAAALSGGAAEAGTVPGFSEILLAMMPDNIFAAASSGAMLPVVLFVSVFAVAATRISAEPRRQLGLLFEGLASAMMVVVGWVLMLAPVGVFGLAITLAAASGSDAIAALAHYILIVVAAGTVVLVGAYVVAITLGGQPVAGFVRAMLPVHAVAISTQSSLASLPAMLAATRRLGVRESTADFVLPLAVAIFRATSPAMNMAVAIYVAYLTGTPLSPLALGAGVLVAFLVSLSSVSLPGTLSFVVSVGPIALAMGVPVGPLALLVAVEVLPDIMRTLGNVTADVAVTAAVDRKHQAD</sequence>
<feature type="transmembrane region" description="Helical" evidence="7">
    <location>
        <begin position="17"/>
        <end position="37"/>
    </location>
</feature>
<keyword evidence="3" id="KW-1003">Cell membrane</keyword>
<dbReference type="PANTHER" id="PTHR42865">
    <property type="entry name" value="PROTON/GLUTAMATE-ASPARTATE SYMPORTER"/>
    <property type="match status" value="1"/>
</dbReference>
<evidence type="ECO:0000256" key="7">
    <source>
        <dbReference type="SAM" id="Phobius"/>
    </source>
</evidence>
<evidence type="ECO:0000256" key="4">
    <source>
        <dbReference type="ARBA" id="ARBA00022692"/>
    </source>
</evidence>
<feature type="transmembrane region" description="Helical" evidence="7">
    <location>
        <begin position="363"/>
        <end position="387"/>
    </location>
</feature>
<keyword evidence="9" id="KW-1185">Reference proteome</keyword>
<dbReference type="Pfam" id="PF00375">
    <property type="entry name" value="SDF"/>
    <property type="match status" value="1"/>
</dbReference>
<dbReference type="Gene3D" id="1.10.3860.10">
    <property type="entry name" value="Sodium:dicarboxylate symporter"/>
    <property type="match status" value="1"/>
</dbReference>
<keyword evidence="5 7" id="KW-1133">Transmembrane helix</keyword>
<evidence type="ECO:0000256" key="2">
    <source>
        <dbReference type="ARBA" id="ARBA00022448"/>
    </source>
</evidence>
<evidence type="ECO:0000256" key="6">
    <source>
        <dbReference type="ARBA" id="ARBA00023136"/>
    </source>
</evidence>
<dbReference type="InterPro" id="IPR036458">
    <property type="entry name" value="Na:dicarbo_symporter_sf"/>
</dbReference>
<proteinExistence type="predicted"/>
<feature type="transmembrane region" description="Helical" evidence="7">
    <location>
        <begin position="338"/>
        <end position="357"/>
    </location>
</feature>
<dbReference type="PRINTS" id="PR00173">
    <property type="entry name" value="EDTRNSPORT"/>
</dbReference>
<feature type="transmembrane region" description="Helical" evidence="7">
    <location>
        <begin position="57"/>
        <end position="79"/>
    </location>
</feature>
<dbReference type="EMBL" id="JBHLTL010000006">
    <property type="protein sequence ID" value="MFC0590172.1"/>
    <property type="molecule type" value="Genomic_DNA"/>
</dbReference>
<dbReference type="InterPro" id="IPR001991">
    <property type="entry name" value="Na-dicarboxylate_symporter"/>
</dbReference>
<keyword evidence="2" id="KW-0813">Transport</keyword>
<dbReference type="PANTHER" id="PTHR42865:SF7">
    <property type="entry name" value="PROTON_GLUTAMATE-ASPARTATE SYMPORTER"/>
    <property type="match status" value="1"/>
</dbReference>
<evidence type="ECO:0000256" key="3">
    <source>
        <dbReference type="ARBA" id="ARBA00022475"/>
    </source>
</evidence>
<feature type="transmembrane region" description="Helical" evidence="7">
    <location>
        <begin position="91"/>
        <end position="113"/>
    </location>
</feature>
<feature type="transmembrane region" description="Helical" evidence="7">
    <location>
        <begin position="195"/>
        <end position="221"/>
    </location>
</feature>
<keyword evidence="6 7" id="KW-0472">Membrane</keyword>
<feature type="transmembrane region" description="Helical" evidence="7">
    <location>
        <begin position="151"/>
        <end position="174"/>
    </location>
</feature>